<evidence type="ECO:0000313" key="1">
    <source>
        <dbReference type="EMBL" id="PST35688.1"/>
    </source>
</evidence>
<sequence length="88" mass="9527">METESRVAVIGIVVDQTGDTEELNKVLHQYGQYIVGRMGIPYHKRNVNIISVVIDAPGDVISALSGKLGMLRGISSKALYSKAPEAQE</sequence>
<name>A0A2T3FKA0_9CLOT</name>
<dbReference type="AlphaFoldDB" id="A0A2T3FKA0"/>
<dbReference type="EMBL" id="PYLO01000007">
    <property type="protein sequence ID" value="PST35688.1"/>
    <property type="molecule type" value="Genomic_DNA"/>
</dbReference>
<gene>
    <name evidence="1" type="ORF">C7U56_14410</name>
</gene>
<accession>A0A2T3FKA0</accession>
<dbReference type="InterPro" id="IPR023860">
    <property type="entry name" value="FeFe-hyd_TM1266"/>
</dbReference>
<reference evidence="1 2" key="1">
    <citation type="submission" date="2018-03" db="EMBL/GenBank/DDBJ databases">
        <title>Lachnoclostridium SNUG30386 gen.nov., sp.nov., isolated from human faeces.</title>
        <authorList>
            <person name="Seo B."/>
            <person name="Jeon K."/>
            <person name="Ko G."/>
        </authorList>
    </citation>
    <scope>NUCLEOTIDE SEQUENCE [LARGE SCALE GENOMIC DNA]</scope>
    <source>
        <strain evidence="1 2">SNUG30386</strain>
    </source>
</reference>
<dbReference type="SUPFAM" id="SSF55021">
    <property type="entry name" value="ACT-like"/>
    <property type="match status" value="1"/>
</dbReference>
<dbReference type="Gene3D" id="3.30.70.1150">
    <property type="entry name" value="ACT-like. Chain A, domain 2"/>
    <property type="match status" value="1"/>
</dbReference>
<evidence type="ECO:0000313" key="2">
    <source>
        <dbReference type="Proteomes" id="UP000241048"/>
    </source>
</evidence>
<dbReference type="GeneID" id="79841204"/>
<proteinExistence type="predicted"/>
<dbReference type="InterPro" id="IPR045865">
    <property type="entry name" value="ACT-like_dom_sf"/>
</dbReference>
<dbReference type="Proteomes" id="UP000241048">
    <property type="component" value="Unassembled WGS sequence"/>
</dbReference>
<comment type="caution">
    <text evidence="1">The sequence shown here is derived from an EMBL/GenBank/DDBJ whole genome shotgun (WGS) entry which is preliminary data.</text>
</comment>
<dbReference type="RefSeq" id="WP_022358889.1">
    <property type="nucleotide sequence ID" value="NZ_CAUWBW010000014.1"/>
</dbReference>
<organism evidence="1 2">
    <name type="scientific">Clostridium fessum</name>
    <dbReference type="NCBI Taxonomy" id="2126740"/>
    <lineage>
        <taxon>Bacteria</taxon>
        <taxon>Bacillati</taxon>
        <taxon>Bacillota</taxon>
        <taxon>Clostridia</taxon>
        <taxon>Eubacteriales</taxon>
        <taxon>Clostridiaceae</taxon>
        <taxon>Clostridium</taxon>
    </lineage>
</organism>
<dbReference type="Pfam" id="PF21699">
    <property type="entry name" value="TM1266-like"/>
    <property type="match status" value="1"/>
</dbReference>
<protein>
    <submittedName>
        <fullName evidence="1">Iron-only hydrogenase system regulator</fullName>
    </submittedName>
</protein>
<dbReference type="NCBIfam" id="TIGR03959">
    <property type="entry name" value="hyd_TM1266"/>
    <property type="match status" value="1"/>
</dbReference>
<dbReference type="InterPro" id="IPR027271">
    <property type="entry name" value="Acetolactate_synth/TF_NikR_C"/>
</dbReference>
<keyword evidence="2" id="KW-1185">Reference proteome</keyword>